<proteinExistence type="inferred from homology"/>
<dbReference type="Proteomes" id="UP001648503">
    <property type="component" value="Unassembled WGS sequence"/>
</dbReference>
<dbReference type="InterPro" id="IPR036322">
    <property type="entry name" value="WD40_repeat_dom_sf"/>
</dbReference>
<gene>
    <name evidence="4" type="ORF">BASA50_011222</name>
</gene>
<comment type="caution">
    <text evidence="4">The sequence shown here is derived from an EMBL/GenBank/DDBJ whole genome shotgun (WGS) entry which is preliminary data.</text>
</comment>
<feature type="compositionally biased region" description="Basic and acidic residues" evidence="2">
    <location>
        <begin position="1"/>
        <end position="10"/>
    </location>
</feature>
<organism evidence="4 5">
    <name type="scientific">Batrachochytrium salamandrivorans</name>
    <dbReference type="NCBI Taxonomy" id="1357716"/>
    <lineage>
        <taxon>Eukaryota</taxon>
        <taxon>Fungi</taxon>
        <taxon>Fungi incertae sedis</taxon>
        <taxon>Chytridiomycota</taxon>
        <taxon>Chytridiomycota incertae sedis</taxon>
        <taxon>Chytridiomycetes</taxon>
        <taxon>Rhizophydiales</taxon>
        <taxon>Rhizophydiales incertae sedis</taxon>
        <taxon>Batrachochytrium</taxon>
    </lineage>
</organism>
<dbReference type="InterPro" id="IPR015943">
    <property type="entry name" value="WD40/YVTN_repeat-like_dom_sf"/>
</dbReference>
<feature type="domain" description="Vacuolar protein sorting-associated protein 8 central" evidence="3">
    <location>
        <begin position="799"/>
        <end position="1003"/>
    </location>
</feature>
<dbReference type="InterPro" id="IPR045111">
    <property type="entry name" value="Vps41/Vps8"/>
</dbReference>
<dbReference type="Pfam" id="PF12816">
    <property type="entry name" value="TPR_Vps8"/>
    <property type="match status" value="1"/>
</dbReference>
<comment type="similarity">
    <text evidence="1">Belongs to the VPS8 family.</text>
</comment>
<dbReference type="Pfam" id="PF23413">
    <property type="entry name" value="zf_RING_Vps8_fungal"/>
    <property type="match status" value="1"/>
</dbReference>
<evidence type="ECO:0000259" key="3">
    <source>
        <dbReference type="Pfam" id="PF12816"/>
    </source>
</evidence>
<feature type="region of interest" description="Disordered" evidence="2">
    <location>
        <begin position="1"/>
        <end position="20"/>
    </location>
</feature>
<evidence type="ECO:0000256" key="1">
    <source>
        <dbReference type="ARBA" id="ARBA00009422"/>
    </source>
</evidence>
<name>A0ABQ8EW34_9FUNG</name>
<dbReference type="SUPFAM" id="SSF50978">
    <property type="entry name" value="WD40 repeat-like"/>
    <property type="match status" value="1"/>
</dbReference>
<dbReference type="PANTHER" id="PTHR12616:SF8">
    <property type="entry name" value="VACUOLAR PROTEIN SORTING-ASSOCIATED PROTEIN 8 HOMOLOG"/>
    <property type="match status" value="1"/>
</dbReference>
<dbReference type="InterPro" id="IPR025941">
    <property type="entry name" value="Vps8_central_dom"/>
</dbReference>
<dbReference type="Gene3D" id="2.130.10.10">
    <property type="entry name" value="YVTN repeat-like/Quinoprotein amine dehydrogenase"/>
    <property type="match status" value="1"/>
</dbReference>
<evidence type="ECO:0000313" key="4">
    <source>
        <dbReference type="EMBL" id="KAH6587618.1"/>
    </source>
</evidence>
<dbReference type="Pfam" id="PF23410">
    <property type="entry name" value="Beta-prop_VPS8"/>
    <property type="match status" value="1"/>
</dbReference>
<reference evidence="4 5" key="1">
    <citation type="submission" date="2021-02" db="EMBL/GenBank/DDBJ databases">
        <title>Variation within the Batrachochytrium salamandrivorans European outbreak.</title>
        <authorList>
            <person name="Kelly M."/>
            <person name="Pasmans F."/>
            <person name="Shea T.P."/>
            <person name="Munoz J.F."/>
            <person name="Carranza S."/>
            <person name="Cuomo C.A."/>
            <person name="Martel A."/>
        </authorList>
    </citation>
    <scope>NUCLEOTIDE SEQUENCE [LARGE SCALE GENOMIC DNA]</scope>
    <source>
        <strain evidence="4 5">AMFP18/2</strain>
    </source>
</reference>
<sequence>MDSRTHHELHMSSLEDVDSPGFDHQPHLDVLPSVMLSEDKTLDLISALGDSSESVHDLGRISSSRLKGSRSAVELSLSDPSVTPLLDPLKSPKRLLLDIELDFKRYVLPEMEIIDTPVDILKDTIRLMSGLRKEILVLDSLDEPDSLIRDKGMLLLEQIGREMLLYEQFLDIDAAHLTLEEIMKDTNIDVDETHSVARESEGSCAADPLMSNATRLSKHASMHISTESLRSTLSVFTIPDHRRLSITSSQYLNQPHSGFNNVASANSSDSLSHHSEGAITSIPPGPNDFVKWTKLRKLSVSLFSEAFVRQVGVPTVFSASSGIAVGTSKSVILLYDIAQNLLGIIGDSSLSQSSLYGAVTAVEVSANQKQIYAGYARGHVIVWDIARRTSVKVIPPITESEQRSRKADGHLSGTPITHITKLGPHAFGSADDLGTIFVHSISRGIVFSSVSSARIHGRQLNNLSQNSLPTTIYALAALPSLSGKHTSDHYHFFAISTPYKMAIMSMRPIPQIQFRVSWDLGDANGSENSRKPVEVACLDWWAPVIHNDGKVVGRPRLAYSNRNQLSVLNISWTISGTDKLRRKVDFNIEGSCQLDENIVAIRWINEMLFICLTRSEKLVAVNSWTLTVLEQVDISSYKLLFQPVAHKSLDPFNIAVELCYGGSMCIYKSRLILLGSKEISVVSLIPWIDRIASLIRVGRFRKAFQMAVSFYHNEGVFAVVGLPSDSELCRKRVGEHVSGLILSYVSMSLSGYDSTLDEDLSTYRQVADTVFDTCISIDRLNLLFSEIYDRFVEAGLCHIFVESLESFVLSGRVHVIFNPTVIQVLISHYLSQSWLDRLEQIILHLDPTTLDIHQILLLCEQHGLHNALVYVYNKTLKDYITPLVLLMGLVNISENGNDVSSSLDQSMDTPSQLDKSLKRQSGIYTIYVYLAYALTGQAFPMGSLEPDQALKIKSDLYSFLLSPVQIDHPGTNSLNLGVTPFPYLRLLVIADVDELTKMLGSIFDSDSLDSSIPWSHWVIDDTENSFASAFWKSWPHGITRQLIVNVLLQIIDSFQGEKLSSDVSDSHANEYWHHTTILFAFLARCYSKHRKHIHLSDALLERILDALCECGDSEVKPEREVAILSIISSGGALPSVSFRLAASEQGLLLDRFEKANLWRVYEHMARTFGRYDLVLRAFLKDERRTHESFQAMRDLLDSGTLTYQQSLDVRQCILDYLIPLVELDGYASAQLISDFWPSEHNNAIASLAGAPRLAYAYLKGLMVPDVVSQKDSVVLLAPLLVIENAPLSFKPAVRSPRPLSISRGLFHNQHPHVYPESYYNRLILLMCEFEPGRVLSFLIELNDAFDKFPYNVDMTISSLRLHKSTHAAAWLLERIGDFMGAISTILDDLGSTSEQLTKLEANVESADHILRRSLRERALSLLDCSIRVCERSTLVLDAKDQRDLWFVLLTEVYFKLSKEPLPTHPKTELNSHLKLLELIPNNTDIVPDGGIAQSPAIHLGPISPLPGQMRTDLSALAVGTQSELDAPDASSFFLMLAHRIMGAVVEHVPLPLIIYHIVQTQKGAKLSDHHDLILSMLESHVYHRELFQVAARIIAADSFQLITLISQSRAHGFRPFRGQCESCHRLLHIRAMFENERKENLVVFSCRHTFHRTCLDKALELAARALSIEFYQDYGLWCTLCGLGRKDLHRHLKGKGKIVSKPLSDTAHGLKDAPYQLDQKFDQLQRAQNRGSPMISILQSLNPTHSPTDMNDIADVIDMGGGVEAGNTSSYMNFGF</sequence>
<keyword evidence="5" id="KW-1185">Reference proteome</keyword>
<dbReference type="EMBL" id="JAFCIX010000555">
    <property type="protein sequence ID" value="KAH6587618.1"/>
    <property type="molecule type" value="Genomic_DNA"/>
</dbReference>
<accession>A0ABQ8EW34</accession>
<evidence type="ECO:0000313" key="5">
    <source>
        <dbReference type="Proteomes" id="UP001648503"/>
    </source>
</evidence>
<evidence type="ECO:0000256" key="2">
    <source>
        <dbReference type="SAM" id="MobiDB-lite"/>
    </source>
</evidence>
<protein>
    <recommendedName>
        <fullName evidence="3">Vacuolar protein sorting-associated protein 8 central domain-containing protein</fullName>
    </recommendedName>
</protein>
<dbReference type="PANTHER" id="PTHR12616">
    <property type="entry name" value="VACUOLAR PROTEIN SORTING VPS41"/>
    <property type="match status" value="1"/>
</dbReference>